<protein>
    <recommendedName>
        <fullName evidence="3">HMG box domain-containing protein</fullName>
    </recommendedName>
</protein>
<proteinExistence type="predicted"/>
<sequence length="150" mass="17617">MSMMGPPLSHSYTYQPVAREPQPSDAARAPEAGADDTDTPGEQAAPSRQKKPSRPPRNHNKFKRFRNAFIYYVNDQRQVDKVDEDVRRLKNREFLQLMSAQWKSLPLAKRQPYMRLAEEDKRRFNEDVMRFGKYESRQRKCLKGQSPEKS</sequence>
<evidence type="ECO:0000256" key="1">
    <source>
        <dbReference type="PROSITE-ProRule" id="PRU00267"/>
    </source>
</evidence>
<keyword evidence="1" id="KW-0539">Nucleus</keyword>
<organism evidence="4 5">
    <name type="scientific">Coemansia biformis</name>
    <dbReference type="NCBI Taxonomy" id="1286918"/>
    <lineage>
        <taxon>Eukaryota</taxon>
        <taxon>Fungi</taxon>
        <taxon>Fungi incertae sedis</taxon>
        <taxon>Zoopagomycota</taxon>
        <taxon>Kickxellomycotina</taxon>
        <taxon>Kickxellomycetes</taxon>
        <taxon>Kickxellales</taxon>
        <taxon>Kickxellaceae</taxon>
        <taxon>Coemansia</taxon>
    </lineage>
</organism>
<dbReference type="GO" id="GO:0003677">
    <property type="term" value="F:DNA binding"/>
    <property type="evidence" value="ECO:0007669"/>
    <property type="project" value="UniProtKB-UniRule"/>
</dbReference>
<gene>
    <name evidence="4" type="ORF">LPJ61_003271</name>
</gene>
<evidence type="ECO:0000256" key="2">
    <source>
        <dbReference type="SAM" id="MobiDB-lite"/>
    </source>
</evidence>
<accession>A0A9W7YD73</accession>
<dbReference type="InterPro" id="IPR009071">
    <property type="entry name" value="HMG_box_dom"/>
</dbReference>
<keyword evidence="5" id="KW-1185">Reference proteome</keyword>
<name>A0A9W7YD73_9FUNG</name>
<feature type="non-terminal residue" evidence="4">
    <location>
        <position position="150"/>
    </location>
</feature>
<evidence type="ECO:0000259" key="3">
    <source>
        <dbReference type="PROSITE" id="PS50118"/>
    </source>
</evidence>
<dbReference type="SUPFAM" id="SSF47095">
    <property type="entry name" value="HMG-box"/>
    <property type="match status" value="1"/>
</dbReference>
<feature type="compositionally biased region" description="Basic residues" evidence="2">
    <location>
        <begin position="48"/>
        <end position="62"/>
    </location>
</feature>
<comment type="caution">
    <text evidence="4">The sequence shown here is derived from an EMBL/GenBank/DDBJ whole genome shotgun (WGS) entry which is preliminary data.</text>
</comment>
<dbReference type="EMBL" id="JANBOI010000526">
    <property type="protein sequence ID" value="KAJ1729963.1"/>
    <property type="molecule type" value="Genomic_DNA"/>
</dbReference>
<feature type="region of interest" description="Disordered" evidence="2">
    <location>
        <begin position="1"/>
        <end position="62"/>
    </location>
</feature>
<dbReference type="Pfam" id="PF00505">
    <property type="entry name" value="HMG_box"/>
    <property type="match status" value="1"/>
</dbReference>
<reference evidence="4" key="1">
    <citation type="submission" date="2022-07" db="EMBL/GenBank/DDBJ databases">
        <title>Phylogenomic reconstructions and comparative analyses of Kickxellomycotina fungi.</title>
        <authorList>
            <person name="Reynolds N.K."/>
            <person name="Stajich J.E."/>
            <person name="Barry K."/>
            <person name="Grigoriev I.V."/>
            <person name="Crous P."/>
            <person name="Smith M.E."/>
        </authorList>
    </citation>
    <scope>NUCLEOTIDE SEQUENCE</scope>
    <source>
        <strain evidence="4">BCRC 34381</strain>
    </source>
</reference>
<feature type="domain" description="HMG box" evidence="3">
    <location>
        <begin position="62"/>
        <end position="132"/>
    </location>
</feature>
<evidence type="ECO:0000313" key="4">
    <source>
        <dbReference type="EMBL" id="KAJ1729963.1"/>
    </source>
</evidence>
<dbReference type="OrthoDB" id="1919336at2759"/>
<dbReference type="GO" id="GO:0005634">
    <property type="term" value="C:nucleus"/>
    <property type="evidence" value="ECO:0007669"/>
    <property type="project" value="UniProtKB-UniRule"/>
</dbReference>
<keyword evidence="1" id="KW-0238">DNA-binding</keyword>
<dbReference type="CDD" id="cd00084">
    <property type="entry name" value="HMG-box_SF"/>
    <property type="match status" value="1"/>
</dbReference>
<dbReference type="Gene3D" id="1.10.30.10">
    <property type="entry name" value="High mobility group box domain"/>
    <property type="match status" value="1"/>
</dbReference>
<feature type="DNA-binding region" description="HMG box" evidence="1">
    <location>
        <begin position="62"/>
        <end position="132"/>
    </location>
</feature>
<dbReference type="PROSITE" id="PS50118">
    <property type="entry name" value="HMG_BOX_2"/>
    <property type="match status" value="1"/>
</dbReference>
<dbReference type="Proteomes" id="UP001143981">
    <property type="component" value="Unassembled WGS sequence"/>
</dbReference>
<dbReference type="AlphaFoldDB" id="A0A9W7YD73"/>
<evidence type="ECO:0000313" key="5">
    <source>
        <dbReference type="Proteomes" id="UP001143981"/>
    </source>
</evidence>
<dbReference type="InterPro" id="IPR036910">
    <property type="entry name" value="HMG_box_dom_sf"/>
</dbReference>
<dbReference type="SMART" id="SM00398">
    <property type="entry name" value="HMG"/>
    <property type="match status" value="1"/>
</dbReference>